<dbReference type="PROSITE" id="PS51819">
    <property type="entry name" value="VOC"/>
    <property type="match status" value="1"/>
</dbReference>
<accession>A0A543PPF5</accession>
<dbReference type="Pfam" id="PF18029">
    <property type="entry name" value="Glyoxalase_6"/>
    <property type="match status" value="1"/>
</dbReference>
<keyword evidence="2" id="KW-0456">Lyase</keyword>
<organism evidence="2 3">
    <name type="scientific">Humibacillus xanthopallidus</name>
    <dbReference type="NCBI Taxonomy" id="412689"/>
    <lineage>
        <taxon>Bacteria</taxon>
        <taxon>Bacillati</taxon>
        <taxon>Actinomycetota</taxon>
        <taxon>Actinomycetes</taxon>
        <taxon>Micrococcales</taxon>
        <taxon>Intrasporangiaceae</taxon>
        <taxon>Humibacillus</taxon>
    </lineage>
</organism>
<name>A0A543PPF5_9MICO</name>
<dbReference type="EMBL" id="VFQF01000002">
    <property type="protein sequence ID" value="TQN45953.1"/>
    <property type="molecule type" value="Genomic_DNA"/>
</dbReference>
<dbReference type="AlphaFoldDB" id="A0A543PPF5"/>
<protein>
    <submittedName>
        <fullName evidence="2">Putative enzyme related to lactoylglutathione lyase</fullName>
    </submittedName>
</protein>
<evidence type="ECO:0000259" key="1">
    <source>
        <dbReference type="PROSITE" id="PS51819"/>
    </source>
</evidence>
<reference evidence="2 3" key="1">
    <citation type="submission" date="2019-06" db="EMBL/GenBank/DDBJ databases">
        <title>Sequencing the genomes of 1000 actinobacteria strains.</title>
        <authorList>
            <person name="Klenk H.-P."/>
        </authorList>
    </citation>
    <scope>NUCLEOTIDE SEQUENCE [LARGE SCALE GENOMIC DNA]</scope>
    <source>
        <strain evidence="2 3">DSM 21776</strain>
    </source>
</reference>
<evidence type="ECO:0000313" key="2">
    <source>
        <dbReference type="EMBL" id="TQN45953.1"/>
    </source>
</evidence>
<dbReference type="Gene3D" id="3.10.180.10">
    <property type="entry name" value="2,3-Dihydroxybiphenyl 1,2-Dioxygenase, domain 1"/>
    <property type="match status" value="1"/>
</dbReference>
<gene>
    <name evidence="2" type="ORF">FHX52_2658</name>
</gene>
<dbReference type="GO" id="GO:0016829">
    <property type="term" value="F:lyase activity"/>
    <property type="evidence" value="ECO:0007669"/>
    <property type="project" value="UniProtKB-KW"/>
</dbReference>
<dbReference type="RefSeq" id="WP_141822720.1">
    <property type="nucleotide sequence ID" value="NZ_BAAAQC010000004.1"/>
</dbReference>
<dbReference type="OrthoDB" id="9793039at2"/>
<dbReference type="Proteomes" id="UP000320085">
    <property type="component" value="Unassembled WGS sequence"/>
</dbReference>
<evidence type="ECO:0000313" key="3">
    <source>
        <dbReference type="Proteomes" id="UP000320085"/>
    </source>
</evidence>
<comment type="caution">
    <text evidence="2">The sequence shown here is derived from an EMBL/GenBank/DDBJ whole genome shotgun (WGS) entry which is preliminary data.</text>
</comment>
<dbReference type="InterPro" id="IPR029068">
    <property type="entry name" value="Glyas_Bleomycin-R_OHBP_Dase"/>
</dbReference>
<feature type="domain" description="VOC" evidence="1">
    <location>
        <begin position="5"/>
        <end position="118"/>
    </location>
</feature>
<dbReference type="SUPFAM" id="SSF54593">
    <property type="entry name" value="Glyoxalase/Bleomycin resistance protein/Dihydroxybiphenyl dioxygenase"/>
    <property type="match status" value="1"/>
</dbReference>
<sequence>MNDHPVVMFEFISERPDELRAFYRAAFGWDYESSGGFAYVTFGSPPPTSLGGIGQAQVGVPGWEPGARFYLATDDLEATLASVVEAGGARYVEPQRADAYEFAMFTDPDGNIVGLLKSSASH</sequence>
<dbReference type="InterPro" id="IPR037523">
    <property type="entry name" value="VOC_core"/>
</dbReference>
<proteinExistence type="predicted"/>
<dbReference type="InterPro" id="IPR041581">
    <property type="entry name" value="Glyoxalase_6"/>
</dbReference>